<proteinExistence type="predicted"/>
<evidence type="ECO:0000256" key="1">
    <source>
        <dbReference type="SAM" id="Phobius"/>
    </source>
</evidence>
<feature type="transmembrane region" description="Helical" evidence="1">
    <location>
        <begin position="70"/>
        <end position="92"/>
    </location>
</feature>
<dbReference type="PANTHER" id="PTHR24092">
    <property type="entry name" value="PROBABLE PHOSPHOLIPID-TRANSPORTING ATPASE"/>
    <property type="match status" value="1"/>
</dbReference>
<dbReference type="AlphaFoldDB" id="A0A3P9L256"/>
<dbReference type="Pfam" id="PF16209">
    <property type="entry name" value="PhoLip_ATPase_N"/>
    <property type="match status" value="1"/>
</dbReference>
<dbReference type="InterPro" id="IPR008250">
    <property type="entry name" value="ATPase_P-typ_transduc_dom_A_sf"/>
</dbReference>
<accession>A0A3P9L256</accession>
<dbReference type="Proteomes" id="UP000265180">
    <property type="component" value="Chromosome 12"/>
</dbReference>
<evidence type="ECO:0000313" key="4">
    <source>
        <dbReference type="Proteomes" id="UP000265180"/>
    </source>
</evidence>
<evidence type="ECO:0000313" key="3">
    <source>
        <dbReference type="Ensembl" id="ENSORLP00020014799.1"/>
    </source>
</evidence>
<dbReference type="Ensembl" id="ENSORLT00020033190.1">
    <property type="protein sequence ID" value="ENSORLP00020014799.1"/>
    <property type="gene ID" value="ENSORLG00020015837.1"/>
</dbReference>
<reference evidence="3" key="3">
    <citation type="submission" date="2025-08" db="UniProtKB">
        <authorList>
            <consortium name="Ensembl"/>
        </authorList>
    </citation>
    <scope>IDENTIFICATION</scope>
    <source>
        <strain evidence="3">HNI</strain>
    </source>
</reference>
<dbReference type="InterPro" id="IPR032631">
    <property type="entry name" value="P-type_ATPase_N"/>
</dbReference>
<keyword evidence="1" id="KW-0812">Transmembrane</keyword>
<feature type="domain" description="P-type ATPase N-terminal" evidence="2">
    <location>
        <begin position="18"/>
        <end position="79"/>
    </location>
</feature>
<keyword evidence="1" id="KW-1133">Transmembrane helix</keyword>
<dbReference type="PANTHER" id="PTHR24092:SF177">
    <property type="entry name" value="PHOSPHOLIPID-TRANSPORTING ATPASE"/>
    <property type="match status" value="1"/>
</dbReference>
<protein>
    <recommendedName>
        <fullName evidence="2">P-type ATPase N-terminal domain-containing protein</fullName>
    </recommendedName>
</protein>
<evidence type="ECO:0000259" key="2">
    <source>
        <dbReference type="Pfam" id="PF16209"/>
    </source>
</evidence>
<name>A0A3P9L256_ORYLA</name>
<reference key="1">
    <citation type="journal article" date="2007" name="Nature">
        <title>The medaka draft genome and insights into vertebrate genome evolution.</title>
        <authorList>
            <person name="Kasahara M."/>
            <person name="Naruse K."/>
            <person name="Sasaki S."/>
            <person name="Nakatani Y."/>
            <person name="Qu W."/>
            <person name="Ahsan B."/>
            <person name="Yamada T."/>
            <person name="Nagayasu Y."/>
            <person name="Doi K."/>
            <person name="Kasai Y."/>
            <person name="Jindo T."/>
            <person name="Kobayashi D."/>
            <person name="Shimada A."/>
            <person name="Toyoda A."/>
            <person name="Kuroki Y."/>
            <person name="Fujiyama A."/>
            <person name="Sasaki T."/>
            <person name="Shimizu A."/>
            <person name="Asakawa S."/>
            <person name="Shimizu N."/>
            <person name="Hashimoto S."/>
            <person name="Yang J."/>
            <person name="Lee Y."/>
            <person name="Matsushima K."/>
            <person name="Sugano S."/>
            <person name="Sakaizumi M."/>
            <person name="Narita T."/>
            <person name="Ohishi K."/>
            <person name="Haga S."/>
            <person name="Ohta F."/>
            <person name="Nomoto H."/>
            <person name="Nogata K."/>
            <person name="Morishita T."/>
            <person name="Endo T."/>
            <person name="Shin-I T."/>
            <person name="Takeda H."/>
            <person name="Morishita S."/>
            <person name="Kohara Y."/>
        </authorList>
    </citation>
    <scope>NUCLEOTIDE SEQUENCE [LARGE SCALE GENOMIC DNA]</scope>
    <source>
        <strain>Hd-rR</strain>
    </source>
</reference>
<keyword evidence="1" id="KW-0472">Membrane</keyword>
<sequence length="340" mass="38543">SSEDLRVRPPKDRLLRANDRHFSLSFHYTDAIKTAKYDIITFLPHNVFMQLTRLSKVYFLLLPILQVETFSLIISWFTTAVPLVIVLSITGIKDAINYINRSDRQVNNRTVEVLIDGKLKQERWKNVQVGEILILENNHFVPADVLLLSTSEPLNLVYVETTDLDGSLTLMTVILWFVITTHNTVAFQVKSGVNPPNNNLDTFTGTLIWNGKSIGLDNNKVLRRGCTLRNTKWCFGLLIFAGKLFSRCVIFILPFHFIISEPHLPLCTCGMRPFAASLRRYGALIKKIIAKNTTAHVQIFYHCYVPSLSGVDKLSSCFGLLVMLIERGGIWEAIGPSPFF</sequence>
<organism evidence="3 4">
    <name type="scientific">Oryzias latipes</name>
    <name type="common">Japanese rice fish</name>
    <name type="synonym">Japanese killifish</name>
    <dbReference type="NCBI Taxonomy" id="8090"/>
    <lineage>
        <taxon>Eukaryota</taxon>
        <taxon>Metazoa</taxon>
        <taxon>Chordata</taxon>
        <taxon>Craniata</taxon>
        <taxon>Vertebrata</taxon>
        <taxon>Euteleostomi</taxon>
        <taxon>Actinopterygii</taxon>
        <taxon>Neopterygii</taxon>
        <taxon>Teleostei</taxon>
        <taxon>Neoteleostei</taxon>
        <taxon>Acanthomorphata</taxon>
        <taxon>Ovalentaria</taxon>
        <taxon>Atherinomorphae</taxon>
        <taxon>Beloniformes</taxon>
        <taxon>Adrianichthyidae</taxon>
        <taxon>Oryziinae</taxon>
        <taxon>Oryzias</taxon>
    </lineage>
</organism>
<feature type="transmembrane region" description="Helical" evidence="1">
    <location>
        <begin position="233"/>
        <end position="259"/>
    </location>
</feature>
<reference evidence="3 4" key="2">
    <citation type="submission" date="2017-04" db="EMBL/GenBank/DDBJ databases">
        <title>CpG methylation of centromeres and impact of large insertions on vertebrate speciation.</title>
        <authorList>
            <person name="Ichikawa K."/>
            <person name="Yoshimura J."/>
            <person name="Morishita S."/>
        </authorList>
    </citation>
    <scope>NUCLEOTIDE SEQUENCE</scope>
    <source>
        <strain evidence="3 4">HNI</strain>
    </source>
</reference>
<dbReference type="SUPFAM" id="SSF81653">
    <property type="entry name" value="Calcium ATPase, transduction domain A"/>
    <property type="match status" value="1"/>
</dbReference>
<dbReference type="Gene3D" id="2.70.150.10">
    <property type="entry name" value="Calcium-transporting ATPase, cytoplasmic transduction domain A"/>
    <property type="match status" value="1"/>
</dbReference>
<reference evidence="3" key="4">
    <citation type="submission" date="2025-09" db="UniProtKB">
        <authorList>
            <consortium name="Ensembl"/>
        </authorList>
    </citation>
    <scope>IDENTIFICATION</scope>
    <source>
        <strain evidence="3">HNI</strain>
    </source>
</reference>